<dbReference type="EMBL" id="KQ981693">
    <property type="protein sequence ID" value="KYN37753.1"/>
    <property type="molecule type" value="Genomic_DNA"/>
</dbReference>
<organism evidence="1 2">
    <name type="scientific">Trachymyrmex septentrionalis</name>
    <dbReference type="NCBI Taxonomy" id="34720"/>
    <lineage>
        <taxon>Eukaryota</taxon>
        <taxon>Metazoa</taxon>
        <taxon>Ecdysozoa</taxon>
        <taxon>Arthropoda</taxon>
        <taxon>Hexapoda</taxon>
        <taxon>Insecta</taxon>
        <taxon>Pterygota</taxon>
        <taxon>Neoptera</taxon>
        <taxon>Endopterygota</taxon>
        <taxon>Hymenoptera</taxon>
        <taxon>Apocrita</taxon>
        <taxon>Aculeata</taxon>
        <taxon>Formicoidea</taxon>
        <taxon>Formicidae</taxon>
        <taxon>Myrmicinae</taxon>
        <taxon>Trachymyrmex</taxon>
    </lineage>
</organism>
<sequence length="162" mass="18176">MDNKEKIRHILHFFFDKGENASQAAKNVNSCMSIPRTIYTSNVYNTVTFLLHVCGIEIITEAAHAASQSNTSSSDLTGRFEFLLHLCQDILHSSYLQKPLFRPFPQLHLTTIMIIATILCKILFDLNTAVKLLTSSSFCKRSLSVSDILFSKCGPESLFSLL</sequence>
<accession>A0A195FBF8</accession>
<gene>
    <name evidence="1" type="ORF">ALC56_07952</name>
</gene>
<reference evidence="1 2" key="1">
    <citation type="submission" date="2016-03" db="EMBL/GenBank/DDBJ databases">
        <title>Trachymyrmex septentrionalis WGS genome.</title>
        <authorList>
            <person name="Nygaard S."/>
            <person name="Hu H."/>
            <person name="Boomsma J."/>
            <person name="Zhang G."/>
        </authorList>
    </citation>
    <scope>NUCLEOTIDE SEQUENCE [LARGE SCALE GENOMIC DNA]</scope>
    <source>
        <strain evidence="1">Tsep2-gDNA-1</strain>
        <tissue evidence="1">Whole body</tissue>
    </source>
</reference>
<evidence type="ECO:0008006" key="3">
    <source>
        <dbReference type="Google" id="ProtNLM"/>
    </source>
</evidence>
<evidence type="ECO:0000313" key="1">
    <source>
        <dbReference type="EMBL" id="KYN37753.1"/>
    </source>
</evidence>
<evidence type="ECO:0000313" key="2">
    <source>
        <dbReference type="Proteomes" id="UP000078541"/>
    </source>
</evidence>
<dbReference type="AlphaFoldDB" id="A0A195FBF8"/>
<proteinExistence type="predicted"/>
<name>A0A195FBF8_9HYME</name>
<dbReference type="Proteomes" id="UP000078541">
    <property type="component" value="Unassembled WGS sequence"/>
</dbReference>
<protein>
    <recommendedName>
        <fullName evidence="3">Mos1 transposase HTH domain-containing protein</fullName>
    </recommendedName>
</protein>
<keyword evidence="2" id="KW-1185">Reference proteome</keyword>